<proteinExistence type="predicted"/>
<evidence type="ECO:0008006" key="3">
    <source>
        <dbReference type="Google" id="ProtNLM"/>
    </source>
</evidence>
<gene>
    <name evidence="2" type="primary">orf31</name>
</gene>
<keyword evidence="1" id="KW-0472">Membrane</keyword>
<protein>
    <recommendedName>
        <fullName evidence="3">Ac11</fullName>
    </recommendedName>
</protein>
<evidence type="ECO:0000313" key="2">
    <source>
        <dbReference type="EMBL" id="AOW42777.1"/>
    </source>
</evidence>
<reference evidence="2" key="1">
    <citation type="submission" date="2016-07" db="EMBL/GenBank/DDBJ databases">
        <title>Complete genome of LdMNPV (Lymantria dispar nucleopolyhedrovirus) isolated in south-western Poland.</title>
        <authorList>
            <person name="Krejmer-Rabalska M."/>
            <person name="Rabalski L."/>
            <person name="Skrzecz I."/>
            <person name="Szewczyk B."/>
        </authorList>
    </citation>
    <scope>NUCLEOTIDE SEQUENCE</scope>
    <source>
        <strain evidence="2">RR01</strain>
    </source>
</reference>
<keyword evidence="1" id="KW-0812">Transmembrane</keyword>
<dbReference type="InterPro" id="IPR009815">
    <property type="entry name" value="AcMNPV_AC11"/>
</dbReference>
<feature type="transmembrane region" description="Helical" evidence="1">
    <location>
        <begin position="353"/>
        <end position="374"/>
    </location>
</feature>
<dbReference type="Pfam" id="PF07138">
    <property type="entry name" value="AcMNPV_AC11"/>
    <property type="match status" value="1"/>
</dbReference>
<organismHost>
    <name type="scientific">Lepidoptera</name>
    <name type="common">moths &amp; butterflies</name>
    <dbReference type="NCBI Taxonomy" id="7088"/>
</organismHost>
<sequence>MSIQGKLTVANYLCNFDARRGEYFELYRIARERLEHLRGEARYADGMSRLEREVAAARRLVTDYGQAAVYEALLCMDVGPSADALMQWYVGGTRSSELHADVAAVLQSLETISDRAQRDGRAYDPEEFLALHKEADALVKAAACKFIARVNAGALPALADAFNPYKKDRAGWWYDKFCVVAYAAKHYKDARLCKAINKFTKFNAYKIMSTPRRRGYNCPEAVAELYGRFYGLDRERFLRHNARCARALFDYLAAGEGRGLDRTVEEFGKRMREPYEAMRDVADALYRNCSSDKDRNALFDLLCTTSADELRVPFPCRKGLQALLRPTIKFYSIRNKFCLCLQVLFYSNNNHFLLSYVLFHSPPLYIYIYIYIYARFAQNKIFAP</sequence>
<evidence type="ECO:0000256" key="1">
    <source>
        <dbReference type="SAM" id="Phobius"/>
    </source>
</evidence>
<keyword evidence="1" id="KW-1133">Transmembrane helix</keyword>
<name>A0A1D8QN07_NPVLD</name>
<dbReference type="EMBL" id="KX618634">
    <property type="protein sequence ID" value="AOW42777.1"/>
    <property type="molecule type" value="Genomic_DNA"/>
</dbReference>
<accession>A0A1D8QN07</accession>
<organism evidence="2">
    <name type="scientific">Lymantria dispar multicapsid nuclear polyhedrosis virus</name>
    <name type="common">LdMNPV</name>
    <dbReference type="NCBI Taxonomy" id="10449"/>
    <lineage>
        <taxon>Viruses</taxon>
        <taxon>Viruses incertae sedis</taxon>
        <taxon>Naldaviricetes</taxon>
        <taxon>Lefavirales</taxon>
        <taxon>Baculoviridae</taxon>
        <taxon>Alphabaculovirus</taxon>
        <taxon>Alphabaculovirus lydisparis</taxon>
    </lineage>
</organism>